<evidence type="ECO:0000256" key="2">
    <source>
        <dbReference type="ARBA" id="ARBA00022448"/>
    </source>
</evidence>
<sequence>MSASSKNVQLVQKAIKDAEESAKVYSQHVDKAVATWDKSNEIYYGKERDLKNFPPIRVAEYHPTVRFGVIPDTWFQAMYEKTGVTGPYMFGIGALTYLMSKEILVYGAHLFEYGPFIICVTYMIKKFGPQIAAYTDDWVQKTENERYYKPLQTVKSNIDRTIQTAQEEITRAEAIPMLAKAKQENLALELEQAYRSRIMHVYKTVQRRLDYHVAKEATRKSFQQQHMVNWIVDSVKKGITPQQEKETIANCIAELKRLSQTAKA</sequence>
<comment type="caution">
    <text evidence="10">The sequence shown here is derived from an EMBL/GenBank/DDBJ whole genome shotgun (WGS) entry which is preliminary data.</text>
</comment>
<accession>A0ABD2Q4G2</accession>
<dbReference type="EMBL" id="JBJKFK010001052">
    <property type="protein sequence ID" value="KAL3314263.1"/>
    <property type="molecule type" value="Genomic_DNA"/>
</dbReference>
<gene>
    <name evidence="10" type="primary">ATP5F1</name>
    <name evidence="10" type="ORF">Ciccas_007122</name>
</gene>
<dbReference type="SUPFAM" id="SSF161060">
    <property type="entry name" value="ATP synthase B chain-like"/>
    <property type="match status" value="1"/>
</dbReference>
<dbReference type="Proteomes" id="UP001626550">
    <property type="component" value="Unassembled WGS sequence"/>
</dbReference>
<keyword evidence="11" id="KW-1185">Reference proteome</keyword>
<keyword evidence="8 9" id="KW-0472">Membrane</keyword>
<comment type="similarity">
    <text evidence="1 9">Belongs to the eukaryotic ATPase B chain family.</text>
</comment>
<keyword evidence="3 9" id="KW-0138">CF(0)</keyword>
<evidence type="ECO:0000256" key="4">
    <source>
        <dbReference type="ARBA" id="ARBA00022781"/>
    </source>
</evidence>
<comment type="subcellular location">
    <subcellularLocation>
        <location evidence="9">Mitochondrion</location>
    </subcellularLocation>
    <subcellularLocation>
        <location evidence="9">Mitochondrion inner membrane</location>
    </subcellularLocation>
</comment>
<reference evidence="10 11" key="1">
    <citation type="submission" date="2024-11" db="EMBL/GenBank/DDBJ databases">
        <title>Adaptive evolution of stress response genes in parasites aligns with host niche diversity.</title>
        <authorList>
            <person name="Hahn C."/>
            <person name="Resl P."/>
        </authorList>
    </citation>
    <scope>NUCLEOTIDE SEQUENCE [LARGE SCALE GENOMIC DNA]</scope>
    <source>
        <strain evidence="10">EGGRZ-B1_66</strain>
        <tissue evidence="10">Body</tissue>
    </source>
</reference>
<evidence type="ECO:0000313" key="10">
    <source>
        <dbReference type="EMBL" id="KAL3314263.1"/>
    </source>
</evidence>
<dbReference type="GO" id="GO:0015078">
    <property type="term" value="F:proton transmembrane transporter activity"/>
    <property type="evidence" value="ECO:0007669"/>
    <property type="project" value="UniProtKB-UniRule"/>
</dbReference>
<dbReference type="AlphaFoldDB" id="A0ABD2Q4G2"/>
<dbReference type="GO" id="GO:0015986">
    <property type="term" value="P:proton motive force-driven ATP synthesis"/>
    <property type="evidence" value="ECO:0007669"/>
    <property type="project" value="UniProtKB-UniRule"/>
</dbReference>
<keyword evidence="2 9" id="KW-0813">Transport</keyword>
<organism evidence="10 11">
    <name type="scientific">Cichlidogyrus casuarinus</name>
    <dbReference type="NCBI Taxonomy" id="1844966"/>
    <lineage>
        <taxon>Eukaryota</taxon>
        <taxon>Metazoa</taxon>
        <taxon>Spiralia</taxon>
        <taxon>Lophotrochozoa</taxon>
        <taxon>Platyhelminthes</taxon>
        <taxon>Monogenea</taxon>
        <taxon>Monopisthocotylea</taxon>
        <taxon>Dactylogyridea</taxon>
        <taxon>Ancyrocephalidae</taxon>
        <taxon>Cichlidogyrus</taxon>
    </lineage>
</organism>
<dbReference type="Gene3D" id="1.20.5.2210">
    <property type="match status" value="1"/>
</dbReference>
<evidence type="ECO:0000256" key="3">
    <source>
        <dbReference type="ARBA" id="ARBA00022547"/>
    </source>
</evidence>
<keyword evidence="4 9" id="KW-0375">Hydrogen ion transport</keyword>
<evidence type="ECO:0000256" key="9">
    <source>
        <dbReference type="RuleBase" id="RU368017"/>
    </source>
</evidence>
<name>A0ABD2Q4G2_9PLAT</name>
<evidence type="ECO:0000256" key="1">
    <source>
        <dbReference type="ARBA" id="ARBA00007479"/>
    </source>
</evidence>
<comment type="subunit">
    <text evidence="9">F-type ATPases have 2 components, CF(1) - the catalytic core - and CF(0) - the membrane proton channel. CF(1) and CF(0) have multiple subunits.</text>
</comment>
<dbReference type="Pfam" id="PF05405">
    <property type="entry name" value="Mt_ATP-synt_B"/>
    <property type="match status" value="1"/>
</dbReference>
<evidence type="ECO:0000313" key="11">
    <source>
        <dbReference type="Proteomes" id="UP001626550"/>
    </source>
</evidence>
<keyword evidence="5 9" id="KW-0999">Mitochondrion inner membrane</keyword>
<dbReference type="InterPro" id="IPR008688">
    <property type="entry name" value="ATP_synth_Bsub_B/MI25"/>
</dbReference>
<protein>
    <recommendedName>
        <fullName evidence="9">ATP synthase subunit b</fullName>
    </recommendedName>
</protein>
<dbReference type="GO" id="GO:0045259">
    <property type="term" value="C:proton-transporting ATP synthase complex"/>
    <property type="evidence" value="ECO:0007669"/>
    <property type="project" value="UniProtKB-KW"/>
</dbReference>
<evidence type="ECO:0000256" key="5">
    <source>
        <dbReference type="ARBA" id="ARBA00022792"/>
    </source>
</evidence>
<evidence type="ECO:0000256" key="7">
    <source>
        <dbReference type="ARBA" id="ARBA00023128"/>
    </source>
</evidence>
<proteinExistence type="inferred from homology"/>
<comment type="function">
    <text evidence="9">Subunit b, of the mitochondrial membrane ATP synthase complex (F(1)F(0) ATP synthase or Complex V) that produces ATP from ADP in the presence of a proton gradient across the membrane which is generated by electron transport complexes of the respiratory chain. ATP synthase complex consist of a soluble F(1) head domain - the catalytic core - and a membrane F(1) domain - the membrane proton channel. These two domains are linked by a central stalk rotating inside the F(1) region and a stationary peripheral stalk. During catalysis, ATP synthesis in the catalytic domain of F(1) is coupled via a rotary mechanism of the central stalk subunits to proton translocation. In vivo, can only synthesize ATP although its ATP hydrolase activity can be activated artificially in vitro. Part of the complex F(0) domain. Part of the complex F(0) domain and the peripheric stalk, which acts as a stator to hold the catalytic alpha(3)beta(3) subcomplex and subunit a/ATP6 static relative to the rotary elements.</text>
</comment>
<dbReference type="InterPro" id="IPR013837">
    <property type="entry name" value="ATP_synth_F0_suB"/>
</dbReference>
<dbReference type="PANTHER" id="PTHR12733">
    <property type="entry name" value="MITOCHONDRIAL ATP SYNTHASE B CHAIN"/>
    <property type="match status" value="1"/>
</dbReference>
<dbReference type="GO" id="GO:0005743">
    <property type="term" value="C:mitochondrial inner membrane"/>
    <property type="evidence" value="ECO:0007669"/>
    <property type="project" value="UniProtKB-SubCell"/>
</dbReference>
<evidence type="ECO:0000256" key="6">
    <source>
        <dbReference type="ARBA" id="ARBA00023065"/>
    </source>
</evidence>
<dbReference type="PANTHER" id="PTHR12733:SF3">
    <property type="entry name" value="ATP SYNTHASE F(0) COMPLEX SUBUNIT B1, MITOCHONDRIAL"/>
    <property type="match status" value="1"/>
</dbReference>
<evidence type="ECO:0000256" key="8">
    <source>
        <dbReference type="ARBA" id="ARBA00023136"/>
    </source>
</evidence>
<keyword evidence="6 9" id="KW-0406">Ion transport</keyword>
<keyword evidence="7 9" id="KW-0496">Mitochondrion</keyword>